<dbReference type="GO" id="GO:0005634">
    <property type="term" value="C:nucleus"/>
    <property type="evidence" value="ECO:0007669"/>
    <property type="project" value="UniProtKB-SubCell"/>
</dbReference>
<dbReference type="SMART" id="SM00355">
    <property type="entry name" value="ZnF_C2H2"/>
    <property type="match status" value="3"/>
</dbReference>
<dbReference type="Proteomes" id="UP000250266">
    <property type="component" value="Unassembled WGS sequence"/>
</dbReference>
<dbReference type="GO" id="GO:0000981">
    <property type="term" value="F:DNA-binding transcription factor activity, RNA polymerase II-specific"/>
    <property type="evidence" value="ECO:0007669"/>
    <property type="project" value="TreeGrafter"/>
</dbReference>
<proteinExistence type="predicted"/>
<dbReference type="Pfam" id="PF00096">
    <property type="entry name" value="zf-C2H2"/>
    <property type="match status" value="2"/>
</dbReference>
<evidence type="ECO:0000256" key="1">
    <source>
        <dbReference type="ARBA" id="ARBA00004123"/>
    </source>
</evidence>
<dbReference type="EMBL" id="KV744966">
    <property type="protein sequence ID" value="OCK80302.1"/>
    <property type="molecule type" value="Genomic_DNA"/>
</dbReference>
<evidence type="ECO:0000313" key="9">
    <source>
        <dbReference type="EMBL" id="OCK80302.1"/>
    </source>
</evidence>
<evidence type="ECO:0000256" key="4">
    <source>
        <dbReference type="ARBA" id="ARBA00022771"/>
    </source>
</evidence>
<accession>A0A8E2EA91</accession>
<evidence type="ECO:0000256" key="5">
    <source>
        <dbReference type="ARBA" id="ARBA00022833"/>
    </source>
</evidence>
<sequence>MPKVQKDSAATAAQTGKHKAEVRHYCKDCDASFTRRNDLERHINTFHRTHPYVCEEPGCKFSTAQNCKFLTHGDVHCRRKPHGCPHCDKSYTDPASLKRHR</sequence>
<dbReference type="PANTHER" id="PTHR23226">
    <property type="entry name" value="ZINC FINGER AND SCAN DOMAIN-CONTAINING"/>
    <property type="match status" value="1"/>
</dbReference>
<dbReference type="PANTHER" id="PTHR23226:SF416">
    <property type="entry name" value="FI01424P"/>
    <property type="match status" value="1"/>
</dbReference>
<evidence type="ECO:0000256" key="6">
    <source>
        <dbReference type="ARBA" id="ARBA00023242"/>
    </source>
</evidence>
<dbReference type="GO" id="GO:0000978">
    <property type="term" value="F:RNA polymerase II cis-regulatory region sequence-specific DNA binding"/>
    <property type="evidence" value="ECO:0007669"/>
    <property type="project" value="TreeGrafter"/>
</dbReference>
<dbReference type="SUPFAM" id="SSF57667">
    <property type="entry name" value="beta-beta-alpha zinc fingers"/>
    <property type="match status" value="2"/>
</dbReference>
<dbReference type="AlphaFoldDB" id="A0A8E2EA91"/>
<feature type="non-terminal residue" evidence="9">
    <location>
        <position position="101"/>
    </location>
</feature>
<dbReference type="GO" id="GO:0008270">
    <property type="term" value="F:zinc ion binding"/>
    <property type="evidence" value="ECO:0007669"/>
    <property type="project" value="UniProtKB-KW"/>
</dbReference>
<keyword evidence="10" id="KW-1185">Reference proteome</keyword>
<dbReference type="OrthoDB" id="2687452at2759"/>
<dbReference type="InterPro" id="IPR013087">
    <property type="entry name" value="Znf_C2H2_type"/>
</dbReference>
<dbReference type="PROSITE" id="PS50157">
    <property type="entry name" value="ZINC_FINGER_C2H2_2"/>
    <property type="match status" value="2"/>
</dbReference>
<organism evidence="9 10">
    <name type="scientific">Lepidopterella palustris CBS 459.81</name>
    <dbReference type="NCBI Taxonomy" id="1314670"/>
    <lineage>
        <taxon>Eukaryota</taxon>
        <taxon>Fungi</taxon>
        <taxon>Dikarya</taxon>
        <taxon>Ascomycota</taxon>
        <taxon>Pezizomycotina</taxon>
        <taxon>Dothideomycetes</taxon>
        <taxon>Pleosporomycetidae</taxon>
        <taxon>Mytilinidiales</taxon>
        <taxon>Argynnaceae</taxon>
        <taxon>Lepidopterella</taxon>
    </lineage>
</organism>
<gene>
    <name evidence="9" type="ORF">K432DRAFT_353294</name>
</gene>
<keyword evidence="4 7" id="KW-0863">Zinc-finger</keyword>
<evidence type="ECO:0000256" key="2">
    <source>
        <dbReference type="ARBA" id="ARBA00022723"/>
    </source>
</evidence>
<dbReference type="Gene3D" id="3.30.160.60">
    <property type="entry name" value="Classic Zinc Finger"/>
    <property type="match status" value="2"/>
</dbReference>
<dbReference type="InterPro" id="IPR036236">
    <property type="entry name" value="Znf_C2H2_sf"/>
</dbReference>
<comment type="subcellular location">
    <subcellularLocation>
        <location evidence="1">Nucleus</location>
    </subcellularLocation>
</comment>
<dbReference type="FunFam" id="3.30.160.60:FF:000100">
    <property type="entry name" value="Zinc finger 45-like"/>
    <property type="match status" value="1"/>
</dbReference>
<dbReference type="PROSITE" id="PS00028">
    <property type="entry name" value="ZINC_FINGER_C2H2_1"/>
    <property type="match status" value="1"/>
</dbReference>
<evidence type="ECO:0000256" key="7">
    <source>
        <dbReference type="PROSITE-ProRule" id="PRU00042"/>
    </source>
</evidence>
<evidence type="ECO:0000313" key="10">
    <source>
        <dbReference type="Proteomes" id="UP000250266"/>
    </source>
</evidence>
<name>A0A8E2EA91_9PEZI</name>
<reference evidence="9 10" key="1">
    <citation type="journal article" date="2016" name="Nat. Commun.">
        <title>Ectomycorrhizal ecology is imprinted in the genome of the dominant symbiotic fungus Cenococcum geophilum.</title>
        <authorList>
            <consortium name="DOE Joint Genome Institute"/>
            <person name="Peter M."/>
            <person name="Kohler A."/>
            <person name="Ohm R.A."/>
            <person name="Kuo A."/>
            <person name="Krutzmann J."/>
            <person name="Morin E."/>
            <person name="Arend M."/>
            <person name="Barry K.W."/>
            <person name="Binder M."/>
            <person name="Choi C."/>
            <person name="Clum A."/>
            <person name="Copeland A."/>
            <person name="Grisel N."/>
            <person name="Haridas S."/>
            <person name="Kipfer T."/>
            <person name="LaButti K."/>
            <person name="Lindquist E."/>
            <person name="Lipzen A."/>
            <person name="Maire R."/>
            <person name="Meier B."/>
            <person name="Mihaltcheva S."/>
            <person name="Molinier V."/>
            <person name="Murat C."/>
            <person name="Poggeler S."/>
            <person name="Quandt C.A."/>
            <person name="Sperisen C."/>
            <person name="Tritt A."/>
            <person name="Tisserant E."/>
            <person name="Crous P.W."/>
            <person name="Henrissat B."/>
            <person name="Nehls U."/>
            <person name="Egli S."/>
            <person name="Spatafora J.W."/>
            <person name="Grigoriev I.V."/>
            <person name="Martin F.M."/>
        </authorList>
    </citation>
    <scope>NUCLEOTIDE SEQUENCE [LARGE SCALE GENOMIC DNA]</scope>
    <source>
        <strain evidence="9 10">CBS 459.81</strain>
    </source>
</reference>
<keyword evidence="5" id="KW-0862">Zinc</keyword>
<keyword evidence="2" id="KW-0479">Metal-binding</keyword>
<feature type="domain" description="C2H2-type" evidence="8">
    <location>
        <begin position="82"/>
        <end position="101"/>
    </location>
</feature>
<evidence type="ECO:0000259" key="8">
    <source>
        <dbReference type="PROSITE" id="PS50157"/>
    </source>
</evidence>
<feature type="domain" description="C2H2-type" evidence="8">
    <location>
        <begin position="24"/>
        <end position="47"/>
    </location>
</feature>
<keyword evidence="6" id="KW-0539">Nucleus</keyword>
<evidence type="ECO:0000256" key="3">
    <source>
        <dbReference type="ARBA" id="ARBA00022737"/>
    </source>
</evidence>
<protein>
    <recommendedName>
        <fullName evidence="8">C2H2-type domain-containing protein</fullName>
    </recommendedName>
</protein>
<keyword evidence="3" id="KW-0677">Repeat</keyword>